<dbReference type="NCBIfam" id="TIGR01509">
    <property type="entry name" value="HAD-SF-IA-v3"/>
    <property type="match status" value="1"/>
</dbReference>
<dbReference type="InterPro" id="IPR051806">
    <property type="entry name" value="HAD-like_SPP"/>
</dbReference>
<dbReference type="CDD" id="cd07505">
    <property type="entry name" value="HAD_BPGM-like"/>
    <property type="match status" value="1"/>
</dbReference>
<dbReference type="InterPro" id="IPR036412">
    <property type="entry name" value="HAD-like_sf"/>
</dbReference>
<name>A0A383D864_9ZZZZ</name>
<organism evidence="1">
    <name type="scientific">marine metagenome</name>
    <dbReference type="NCBI Taxonomy" id="408172"/>
    <lineage>
        <taxon>unclassified sequences</taxon>
        <taxon>metagenomes</taxon>
        <taxon>ecological metagenomes</taxon>
    </lineage>
</organism>
<dbReference type="Gene3D" id="3.40.50.1000">
    <property type="entry name" value="HAD superfamily/HAD-like"/>
    <property type="match status" value="1"/>
</dbReference>
<evidence type="ECO:0008006" key="2">
    <source>
        <dbReference type="Google" id="ProtNLM"/>
    </source>
</evidence>
<dbReference type="SFLD" id="SFLDS00003">
    <property type="entry name" value="Haloacid_Dehalogenase"/>
    <property type="match status" value="1"/>
</dbReference>
<dbReference type="AlphaFoldDB" id="A0A383D864"/>
<accession>A0A383D864</accession>
<dbReference type="EMBL" id="UINC01214989">
    <property type="protein sequence ID" value="SVE40469.1"/>
    <property type="molecule type" value="Genomic_DNA"/>
</dbReference>
<sequence length="193" mass="21551">MPDRSCKAILFDFDGTLSETINEHFSAWKEAFSSKGVEIEGKDFFPVEGQNLILLAKNICEKYHLSADPKEIYNIKEKIYLEKHKFSLYPGVEELIEELVYNKIKIAIVTAGKRNRLNKSIPDDFSKQFDIIICGDDTERGKPFPDPFLKGMHDLKVGPLETVVVENAPFGVASAKASGAHVIAVCSTVGKEK</sequence>
<dbReference type="PANTHER" id="PTHR43481">
    <property type="entry name" value="FRUCTOSE-1-PHOSPHATE PHOSPHATASE"/>
    <property type="match status" value="1"/>
</dbReference>
<dbReference type="GO" id="GO:0050308">
    <property type="term" value="F:sugar-phosphatase activity"/>
    <property type="evidence" value="ECO:0007669"/>
    <property type="project" value="TreeGrafter"/>
</dbReference>
<dbReference type="InterPro" id="IPR023214">
    <property type="entry name" value="HAD_sf"/>
</dbReference>
<dbReference type="InterPro" id="IPR023198">
    <property type="entry name" value="PGP-like_dom2"/>
</dbReference>
<feature type="non-terminal residue" evidence="1">
    <location>
        <position position="193"/>
    </location>
</feature>
<dbReference type="InterPro" id="IPR006439">
    <property type="entry name" value="HAD-SF_hydro_IA"/>
</dbReference>
<dbReference type="Pfam" id="PF13419">
    <property type="entry name" value="HAD_2"/>
    <property type="match status" value="1"/>
</dbReference>
<protein>
    <recommendedName>
        <fullName evidence="2">FCP1 homology domain-containing protein</fullName>
    </recommendedName>
</protein>
<dbReference type="Gene3D" id="1.10.150.240">
    <property type="entry name" value="Putative phosphatase, domain 2"/>
    <property type="match status" value="1"/>
</dbReference>
<dbReference type="PANTHER" id="PTHR43481:SF4">
    <property type="entry name" value="GLYCEROL-1-PHOSPHATE PHOSPHOHYDROLASE 1-RELATED"/>
    <property type="match status" value="1"/>
</dbReference>
<dbReference type="SFLD" id="SFLDG01129">
    <property type="entry name" value="C1.5:_HAD__Beta-PGM__Phosphata"/>
    <property type="match status" value="1"/>
</dbReference>
<evidence type="ECO:0000313" key="1">
    <source>
        <dbReference type="EMBL" id="SVE40469.1"/>
    </source>
</evidence>
<gene>
    <name evidence="1" type="ORF">METZ01_LOCUS493323</name>
</gene>
<dbReference type="SUPFAM" id="SSF56784">
    <property type="entry name" value="HAD-like"/>
    <property type="match status" value="1"/>
</dbReference>
<proteinExistence type="predicted"/>
<dbReference type="InterPro" id="IPR041492">
    <property type="entry name" value="HAD_2"/>
</dbReference>
<reference evidence="1" key="1">
    <citation type="submission" date="2018-05" db="EMBL/GenBank/DDBJ databases">
        <authorList>
            <person name="Lanie J.A."/>
            <person name="Ng W.-L."/>
            <person name="Kazmierczak K.M."/>
            <person name="Andrzejewski T.M."/>
            <person name="Davidsen T.M."/>
            <person name="Wayne K.J."/>
            <person name="Tettelin H."/>
            <person name="Glass J.I."/>
            <person name="Rusch D."/>
            <person name="Podicherti R."/>
            <person name="Tsui H.-C.T."/>
            <person name="Winkler M.E."/>
        </authorList>
    </citation>
    <scope>NUCLEOTIDE SEQUENCE</scope>
</reference>